<evidence type="ECO:0000313" key="2">
    <source>
        <dbReference type="EMBL" id="EJK70766.1"/>
    </source>
</evidence>
<feature type="region of interest" description="Disordered" evidence="1">
    <location>
        <begin position="34"/>
        <end position="98"/>
    </location>
</feature>
<protein>
    <submittedName>
        <fullName evidence="2">Uncharacterized protein</fullName>
    </submittedName>
</protein>
<accession>K0TBH2</accession>
<comment type="caution">
    <text evidence="2">The sequence shown here is derived from an EMBL/GenBank/DDBJ whole genome shotgun (WGS) entry which is preliminary data.</text>
</comment>
<sequence length="98" mass="10096">MNIAYEPVMSCSVGGAVTGPCSEHGRGDQFWTSTLPGEVSARDPKQRPPVETAGVANDETTAYGRGASGHFGGLSGGIRDPPGSLARRTIGKRRPGGQ</sequence>
<name>K0TBH2_THAOC</name>
<feature type="non-terminal residue" evidence="2">
    <location>
        <position position="98"/>
    </location>
</feature>
<reference evidence="2 3" key="1">
    <citation type="journal article" date="2012" name="Genome Biol.">
        <title>Genome and low-iron response of an oceanic diatom adapted to chronic iron limitation.</title>
        <authorList>
            <person name="Lommer M."/>
            <person name="Specht M."/>
            <person name="Roy A.S."/>
            <person name="Kraemer L."/>
            <person name="Andreson R."/>
            <person name="Gutowska M.A."/>
            <person name="Wolf J."/>
            <person name="Bergner S.V."/>
            <person name="Schilhabel M.B."/>
            <person name="Klostermeier U.C."/>
            <person name="Beiko R.G."/>
            <person name="Rosenstiel P."/>
            <person name="Hippler M."/>
            <person name="Laroche J."/>
        </authorList>
    </citation>
    <scope>NUCLEOTIDE SEQUENCE [LARGE SCALE GENOMIC DNA]</scope>
    <source>
        <strain evidence="2 3">CCMP1005</strain>
    </source>
</reference>
<organism evidence="2 3">
    <name type="scientific">Thalassiosira oceanica</name>
    <name type="common">Marine diatom</name>
    <dbReference type="NCBI Taxonomy" id="159749"/>
    <lineage>
        <taxon>Eukaryota</taxon>
        <taxon>Sar</taxon>
        <taxon>Stramenopiles</taxon>
        <taxon>Ochrophyta</taxon>
        <taxon>Bacillariophyta</taxon>
        <taxon>Coscinodiscophyceae</taxon>
        <taxon>Thalassiosirophycidae</taxon>
        <taxon>Thalassiosirales</taxon>
        <taxon>Thalassiosiraceae</taxon>
        <taxon>Thalassiosira</taxon>
    </lineage>
</organism>
<dbReference type="Proteomes" id="UP000266841">
    <property type="component" value="Unassembled WGS sequence"/>
</dbReference>
<feature type="compositionally biased region" description="Basic residues" evidence="1">
    <location>
        <begin position="89"/>
        <end position="98"/>
    </location>
</feature>
<keyword evidence="3" id="KW-1185">Reference proteome</keyword>
<dbReference type="EMBL" id="AGNL01008070">
    <property type="protein sequence ID" value="EJK70766.1"/>
    <property type="molecule type" value="Genomic_DNA"/>
</dbReference>
<gene>
    <name evidence="2" type="ORF">THAOC_07847</name>
</gene>
<evidence type="ECO:0000313" key="3">
    <source>
        <dbReference type="Proteomes" id="UP000266841"/>
    </source>
</evidence>
<evidence type="ECO:0000256" key="1">
    <source>
        <dbReference type="SAM" id="MobiDB-lite"/>
    </source>
</evidence>
<proteinExistence type="predicted"/>
<dbReference type="AlphaFoldDB" id="K0TBH2"/>
<feature type="compositionally biased region" description="Gly residues" evidence="1">
    <location>
        <begin position="66"/>
        <end position="76"/>
    </location>
</feature>